<organism evidence="1 2">
    <name type="scientific">Arctium lappa</name>
    <name type="common">Greater burdock</name>
    <name type="synonym">Lappa major</name>
    <dbReference type="NCBI Taxonomy" id="4217"/>
    <lineage>
        <taxon>Eukaryota</taxon>
        <taxon>Viridiplantae</taxon>
        <taxon>Streptophyta</taxon>
        <taxon>Embryophyta</taxon>
        <taxon>Tracheophyta</taxon>
        <taxon>Spermatophyta</taxon>
        <taxon>Magnoliopsida</taxon>
        <taxon>eudicotyledons</taxon>
        <taxon>Gunneridae</taxon>
        <taxon>Pentapetalae</taxon>
        <taxon>asterids</taxon>
        <taxon>campanulids</taxon>
        <taxon>Asterales</taxon>
        <taxon>Asteraceae</taxon>
        <taxon>Carduoideae</taxon>
        <taxon>Cardueae</taxon>
        <taxon>Arctiinae</taxon>
        <taxon>Arctium</taxon>
    </lineage>
</organism>
<reference evidence="2" key="1">
    <citation type="journal article" date="2022" name="Mol. Ecol. Resour.">
        <title>The genomes of chicory, endive, great burdock and yacon provide insights into Asteraceae palaeo-polyploidization history and plant inulin production.</title>
        <authorList>
            <person name="Fan W."/>
            <person name="Wang S."/>
            <person name="Wang H."/>
            <person name="Wang A."/>
            <person name="Jiang F."/>
            <person name="Liu H."/>
            <person name="Zhao H."/>
            <person name="Xu D."/>
            <person name="Zhang Y."/>
        </authorList>
    </citation>
    <scope>NUCLEOTIDE SEQUENCE [LARGE SCALE GENOMIC DNA]</scope>
    <source>
        <strain evidence="2">cv. Niubang</strain>
    </source>
</reference>
<name>A0ACB8ZK28_ARCLA</name>
<accession>A0ACB8ZK28</accession>
<gene>
    <name evidence="1" type="ORF">L6452_31169</name>
</gene>
<comment type="caution">
    <text evidence="1">The sequence shown here is derived from an EMBL/GenBank/DDBJ whole genome shotgun (WGS) entry which is preliminary data.</text>
</comment>
<dbReference type="Proteomes" id="UP001055879">
    <property type="component" value="Linkage Group LG10"/>
</dbReference>
<sequence length="112" mass="11767">MESTVSTIVAAVMDHRKEKTIAGGAKMKHHDRESHDHGKNVHAPNHYDPVKPKKLVVVAGSLGKSVATEAAMGKSGGDGACDVEETTNTAGEGEESGLVFRDSSSLSTLRAR</sequence>
<proteinExistence type="predicted"/>
<protein>
    <submittedName>
        <fullName evidence="1">Uncharacterized protein</fullName>
    </submittedName>
</protein>
<evidence type="ECO:0000313" key="2">
    <source>
        <dbReference type="Proteomes" id="UP001055879"/>
    </source>
</evidence>
<dbReference type="EMBL" id="CM042056">
    <property type="protein sequence ID" value="KAI3698059.1"/>
    <property type="molecule type" value="Genomic_DNA"/>
</dbReference>
<keyword evidence="2" id="KW-1185">Reference proteome</keyword>
<reference evidence="1 2" key="2">
    <citation type="journal article" date="2022" name="Mol. Ecol. Resour.">
        <title>The genomes of chicory, endive, great burdock and yacon provide insights into Asteraceae paleo-polyploidization history and plant inulin production.</title>
        <authorList>
            <person name="Fan W."/>
            <person name="Wang S."/>
            <person name="Wang H."/>
            <person name="Wang A."/>
            <person name="Jiang F."/>
            <person name="Liu H."/>
            <person name="Zhao H."/>
            <person name="Xu D."/>
            <person name="Zhang Y."/>
        </authorList>
    </citation>
    <scope>NUCLEOTIDE SEQUENCE [LARGE SCALE GENOMIC DNA]</scope>
    <source>
        <strain evidence="2">cv. Niubang</strain>
    </source>
</reference>
<evidence type="ECO:0000313" key="1">
    <source>
        <dbReference type="EMBL" id="KAI3698059.1"/>
    </source>
</evidence>